<comment type="subcellular location">
    <subcellularLocation>
        <location evidence="2">Cytoplasm</location>
    </subcellularLocation>
    <subcellularLocation>
        <location evidence="1">Mitochondrion</location>
    </subcellularLocation>
</comment>
<evidence type="ECO:0000256" key="14">
    <source>
        <dbReference type="RuleBase" id="RU363035"/>
    </source>
</evidence>
<keyword evidence="9 14" id="KW-0648">Protein biosynthesis</keyword>
<dbReference type="SUPFAM" id="SSF47323">
    <property type="entry name" value="Anticodon-binding domain of a subclass of class I aminoacyl-tRNA synthetases"/>
    <property type="match status" value="1"/>
</dbReference>
<dbReference type="Gene3D" id="3.40.50.620">
    <property type="entry name" value="HUPs"/>
    <property type="match status" value="2"/>
</dbReference>
<evidence type="ECO:0000256" key="6">
    <source>
        <dbReference type="ARBA" id="ARBA00022598"/>
    </source>
</evidence>
<keyword evidence="7 14" id="KW-0547">Nucleotide-binding</keyword>
<organism evidence="18 19">
    <name type="scientific">Bathycoccus prasinos</name>
    <dbReference type="NCBI Taxonomy" id="41875"/>
    <lineage>
        <taxon>Eukaryota</taxon>
        <taxon>Viridiplantae</taxon>
        <taxon>Chlorophyta</taxon>
        <taxon>Mamiellophyceae</taxon>
        <taxon>Mamiellales</taxon>
        <taxon>Bathycoccaceae</taxon>
        <taxon>Bathycoccus</taxon>
    </lineage>
</organism>
<feature type="compositionally biased region" description="Basic and acidic residues" evidence="15">
    <location>
        <begin position="1"/>
        <end position="48"/>
    </location>
</feature>
<dbReference type="NCBIfam" id="TIGR00422">
    <property type="entry name" value="valS"/>
    <property type="match status" value="1"/>
</dbReference>
<evidence type="ECO:0000256" key="5">
    <source>
        <dbReference type="ARBA" id="ARBA00022490"/>
    </source>
</evidence>
<evidence type="ECO:0000313" key="18">
    <source>
        <dbReference type="EMBL" id="CCO66673.1"/>
    </source>
</evidence>
<keyword evidence="5" id="KW-0963">Cytoplasm</keyword>
<evidence type="ECO:0000256" key="3">
    <source>
        <dbReference type="ARBA" id="ARBA00005594"/>
    </source>
</evidence>
<accession>K8F2W9</accession>
<dbReference type="InterPro" id="IPR001412">
    <property type="entry name" value="aa-tRNA-synth_I_CS"/>
</dbReference>
<evidence type="ECO:0000256" key="8">
    <source>
        <dbReference type="ARBA" id="ARBA00022840"/>
    </source>
</evidence>
<feature type="region of interest" description="Disordered" evidence="15">
    <location>
        <begin position="1037"/>
        <end position="1056"/>
    </location>
</feature>
<keyword evidence="10 14" id="KW-0030">Aminoacyl-tRNA synthetase</keyword>
<dbReference type="FunFam" id="1.10.730.10:FF:000009">
    <property type="entry name" value="Valine--tRNA ligase, mitochondrial"/>
    <property type="match status" value="1"/>
</dbReference>
<feature type="region of interest" description="Disordered" evidence="15">
    <location>
        <begin position="1"/>
        <end position="86"/>
    </location>
</feature>
<evidence type="ECO:0000256" key="1">
    <source>
        <dbReference type="ARBA" id="ARBA00004173"/>
    </source>
</evidence>
<dbReference type="InterPro" id="IPR014729">
    <property type="entry name" value="Rossmann-like_a/b/a_fold"/>
</dbReference>
<evidence type="ECO:0000256" key="15">
    <source>
        <dbReference type="SAM" id="MobiDB-lite"/>
    </source>
</evidence>
<dbReference type="Pfam" id="PF08264">
    <property type="entry name" value="Anticodon_1"/>
    <property type="match status" value="1"/>
</dbReference>
<dbReference type="eggNOG" id="KOG0432">
    <property type="taxonomic scope" value="Eukaryota"/>
</dbReference>
<dbReference type="InterPro" id="IPR009080">
    <property type="entry name" value="tRNAsynth_Ia_anticodon-bd"/>
</dbReference>
<dbReference type="NCBIfam" id="NF004349">
    <property type="entry name" value="PRK05729.1"/>
    <property type="match status" value="1"/>
</dbReference>
<evidence type="ECO:0000256" key="13">
    <source>
        <dbReference type="ARBA" id="ARBA00047552"/>
    </source>
</evidence>
<comment type="catalytic activity">
    <reaction evidence="13">
        <text>tRNA(Val) + L-valine + ATP = L-valyl-tRNA(Val) + AMP + diphosphate</text>
        <dbReference type="Rhea" id="RHEA:10704"/>
        <dbReference type="Rhea" id="RHEA-COMP:9672"/>
        <dbReference type="Rhea" id="RHEA-COMP:9708"/>
        <dbReference type="ChEBI" id="CHEBI:30616"/>
        <dbReference type="ChEBI" id="CHEBI:33019"/>
        <dbReference type="ChEBI" id="CHEBI:57762"/>
        <dbReference type="ChEBI" id="CHEBI:78442"/>
        <dbReference type="ChEBI" id="CHEBI:78537"/>
        <dbReference type="ChEBI" id="CHEBI:456215"/>
        <dbReference type="EC" id="6.1.1.9"/>
    </reaction>
</comment>
<dbReference type="Proteomes" id="UP000198341">
    <property type="component" value="Chromosome 9"/>
</dbReference>
<dbReference type="GO" id="GO:0004832">
    <property type="term" value="F:valine-tRNA ligase activity"/>
    <property type="evidence" value="ECO:0007669"/>
    <property type="project" value="UniProtKB-EC"/>
</dbReference>
<proteinExistence type="inferred from homology"/>
<dbReference type="GO" id="GO:0005829">
    <property type="term" value="C:cytosol"/>
    <property type="evidence" value="ECO:0007669"/>
    <property type="project" value="TreeGrafter"/>
</dbReference>
<evidence type="ECO:0000256" key="2">
    <source>
        <dbReference type="ARBA" id="ARBA00004496"/>
    </source>
</evidence>
<dbReference type="GO" id="GO:0005524">
    <property type="term" value="F:ATP binding"/>
    <property type="evidence" value="ECO:0007669"/>
    <property type="project" value="UniProtKB-KW"/>
</dbReference>
<dbReference type="KEGG" id="bpg:Bathy09g03000"/>
<dbReference type="PANTHER" id="PTHR11946">
    <property type="entry name" value="VALYL-TRNA SYNTHETASES"/>
    <property type="match status" value="1"/>
</dbReference>
<dbReference type="GO" id="GO:0005739">
    <property type="term" value="C:mitochondrion"/>
    <property type="evidence" value="ECO:0007669"/>
    <property type="project" value="UniProtKB-SubCell"/>
</dbReference>
<dbReference type="InterPro" id="IPR009008">
    <property type="entry name" value="Val/Leu/Ile-tRNA-synth_edit"/>
</dbReference>
<dbReference type="Gene3D" id="1.10.287.380">
    <property type="entry name" value="Valyl-tRNA synthetase, C-terminal domain"/>
    <property type="match status" value="1"/>
</dbReference>
<protein>
    <recommendedName>
        <fullName evidence="12">Valine--tRNA ligase, mitochondrial</fullName>
        <ecNumber evidence="4">6.1.1.9</ecNumber>
    </recommendedName>
    <alternativeName>
        <fullName evidence="11">Valyl-tRNA synthetase</fullName>
    </alternativeName>
</protein>
<dbReference type="CDD" id="cd00817">
    <property type="entry name" value="ValRS_core"/>
    <property type="match status" value="1"/>
</dbReference>
<name>K8F2W9_9CHLO</name>
<dbReference type="FunFam" id="3.40.50.620:FF:000078">
    <property type="entry name" value="Valine--tRNA ligase, mitochondrial"/>
    <property type="match status" value="1"/>
</dbReference>
<dbReference type="GO" id="GO:0002161">
    <property type="term" value="F:aminoacyl-tRNA deacylase activity"/>
    <property type="evidence" value="ECO:0007669"/>
    <property type="project" value="InterPro"/>
</dbReference>
<dbReference type="InterPro" id="IPR002303">
    <property type="entry name" value="Valyl-tRNA_ligase"/>
</dbReference>
<keyword evidence="19" id="KW-1185">Reference proteome</keyword>
<dbReference type="InterPro" id="IPR033705">
    <property type="entry name" value="Anticodon_Ia_Val"/>
</dbReference>
<dbReference type="AlphaFoldDB" id="K8F2W9"/>
<evidence type="ECO:0000259" key="17">
    <source>
        <dbReference type="Pfam" id="PF08264"/>
    </source>
</evidence>
<dbReference type="GO" id="GO:0048608">
    <property type="term" value="P:reproductive structure development"/>
    <property type="evidence" value="ECO:0007669"/>
    <property type="project" value="UniProtKB-ARBA"/>
</dbReference>
<evidence type="ECO:0000256" key="11">
    <source>
        <dbReference type="ARBA" id="ARBA00029936"/>
    </source>
</evidence>
<evidence type="ECO:0000256" key="7">
    <source>
        <dbReference type="ARBA" id="ARBA00022741"/>
    </source>
</evidence>
<dbReference type="SUPFAM" id="SSF50677">
    <property type="entry name" value="ValRS/IleRS/LeuRS editing domain"/>
    <property type="match status" value="1"/>
</dbReference>
<evidence type="ECO:0000256" key="4">
    <source>
        <dbReference type="ARBA" id="ARBA00013169"/>
    </source>
</evidence>
<dbReference type="EMBL" id="FO082270">
    <property type="protein sequence ID" value="CCO66673.1"/>
    <property type="molecule type" value="Genomic_DNA"/>
</dbReference>
<dbReference type="PRINTS" id="PR00986">
    <property type="entry name" value="TRNASYNTHVAL"/>
</dbReference>
<dbReference type="OrthoDB" id="629407at2759"/>
<dbReference type="GO" id="GO:0006438">
    <property type="term" value="P:valyl-tRNA aminoacylation"/>
    <property type="evidence" value="ECO:0007669"/>
    <property type="project" value="InterPro"/>
</dbReference>
<dbReference type="PANTHER" id="PTHR11946:SF109">
    <property type="entry name" value="VALINE--TRNA LIGASE"/>
    <property type="match status" value="1"/>
</dbReference>
<dbReference type="InterPro" id="IPR013155">
    <property type="entry name" value="M/V/L/I-tRNA-synth_anticd-bd"/>
</dbReference>
<dbReference type="GeneID" id="19013807"/>
<dbReference type="InterPro" id="IPR037118">
    <property type="entry name" value="Val-tRNA_synth_C_sf"/>
</dbReference>
<evidence type="ECO:0000256" key="12">
    <source>
        <dbReference type="ARBA" id="ARBA00040837"/>
    </source>
</evidence>
<dbReference type="CDD" id="cd07962">
    <property type="entry name" value="Anticodon_Ia_Val"/>
    <property type="match status" value="1"/>
</dbReference>
<dbReference type="EC" id="6.1.1.9" evidence="4"/>
<dbReference type="Gene3D" id="1.10.730.10">
    <property type="entry name" value="Isoleucyl-tRNA Synthetase, Domain 1"/>
    <property type="match status" value="1"/>
</dbReference>
<feature type="domain" description="Methionyl/Valyl/Leucyl/Isoleucyl-tRNA synthetase anticodon-binding" evidence="17">
    <location>
        <begin position="799"/>
        <end position="946"/>
    </location>
</feature>
<keyword evidence="6 14" id="KW-0436">Ligase</keyword>
<evidence type="ECO:0000256" key="10">
    <source>
        <dbReference type="ARBA" id="ARBA00023146"/>
    </source>
</evidence>
<reference evidence="18 19" key="1">
    <citation type="submission" date="2011-10" db="EMBL/GenBank/DDBJ databases">
        <authorList>
            <person name="Genoscope - CEA"/>
        </authorList>
    </citation>
    <scope>NUCLEOTIDE SEQUENCE [LARGE SCALE GENOMIC DNA]</scope>
    <source>
        <strain evidence="18 19">RCC 1105</strain>
    </source>
</reference>
<dbReference type="PROSITE" id="PS00178">
    <property type="entry name" value="AA_TRNA_LIGASE_I"/>
    <property type="match status" value="1"/>
</dbReference>
<dbReference type="FunFam" id="3.90.740.10:FF:000005">
    <property type="entry name" value="Valine--tRNA ligase, mitochondrial"/>
    <property type="match status" value="1"/>
</dbReference>
<comment type="similarity">
    <text evidence="3 14">Belongs to the class-I aminoacyl-tRNA synthetase family.</text>
</comment>
<evidence type="ECO:0000259" key="16">
    <source>
        <dbReference type="Pfam" id="PF00133"/>
    </source>
</evidence>
<dbReference type="Gene3D" id="3.90.740.10">
    <property type="entry name" value="Valyl/Leucyl/Isoleucyl-tRNA synthetase, editing domain"/>
    <property type="match status" value="1"/>
</dbReference>
<dbReference type="STRING" id="41875.K8F2W9"/>
<sequence length="1080" mass="122233">MTKEEEATTETAKEEKTPEQLEREAKKKAAKAEKDAKFAAKQAAKAEKAAAQAAAQKAKANDEGGGQVKKEKKKAEAKGPSPQDVLALEDALKTERGKKKNTTTVPMATSYNPVAVEAAWYDWWEEKKYFEAVNGSEKPKFVIVIPPPNVTGALHIGHALTNSIQDTIVRWRRMSGYEALWVPGTDHAGIATQTVVEKKLMRENGITRHDLGREKFLEKVFEWKGEYGGKIFNQLRRLGSSLDWTREAFTMDEKLSKAVKEAFVKMHEDGLIYRDNRLVNWSCQLKTAISDIEVDYIDVEGPTMLQVPGHLKKVEFGVITSFAYKIKDDPNDDELVVATTRIETMLGDVAVAVHPDDERYKKYHGKTLVHPFDSLREIPIICDEVLVDMEFGTGCVKITPAHDPNDFQTGKRHDLQFINCFTEDGIINDVGGELFKGMKRFECRVAIEKKLEELGLYRGKAPNPMRLGLCSRSKDVIEPMLKPQWWVNCADMAKDACDAVRDGRMEIIPKEQEATWFRWLENIRDWCISRQLWWGHRIPAFYVNFDDDQENNGLPGGTSEKVDRWVVGRDEAEAQKEAERKFPGKKFTLAQDEDVLDTWFSSGLFPFSVFGWPDETPDLRDFYPTSLLETGHDILFFWVARMVMMGMKLTGKVPFKQVFLHAMVRDAHGRKMSKSLGNVIDPINVIEGISLEALHETLANGNLEEKELKKATAGQKQDYPQGIPECGTDALRFALMSYTGQGNDVNLDVLRVHAYRHWCNKLWNAIKFAMANLGDAYEPVDNEYTELDVSDSSSPIAARWIISRLNNTLSIVDESMESYNFNIATDAIYQFWKNDLCDVFIEIIKPTMDGNDEAAKKKTRDALWVTLEAGLKMLHPFMPFVTEELWQRLPRKQNANTPQSIMIAAYPKAQEKWANEKVEKSMRDAIDFVKSLRSMKANYNVPAKAKPNAYAKCSDQNVVDAIRENFSGIQALASVGDITIDASVDAPVGCGAVVINDQLTVYLELKGHVDAEKETKSVEKKLKLISELNAKLEKTMSEDSYEERVPENIRAQNSEKSELQKQEIAALEKTIEDFKLLLTL</sequence>
<feature type="compositionally biased region" description="Low complexity" evidence="15">
    <location>
        <begin position="49"/>
        <end position="58"/>
    </location>
</feature>
<dbReference type="RefSeq" id="XP_007511113.1">
    <property type="nucleotide sequence ID" value="XM_007511051.1"/>
</dbReference>
<dbReference type="GO" id="GO:0009791">
    <property type="term" value="P:post-embryonic development"/>
    <property type="evidence" value="ECO:0007669"/>
    <property type="project" value="UniProtKB-ARBA"/>
</dbReference>
<evidence type="ECO:0000313" key="19">
    <source>
        <dbReference type="Proteomes" id="UP000198341"/>
    </source>
</evidence>
<evidence type="ECO:0000256" key="9">
    <source>
        <dbReference type="ARBA" id="ARBA00022917"/>
    </source>
</evidence>
<dbReference type="Pfam" id="PF00133">
    <property type="entry name" value="tRNA-synt_1"/>
    <property type="match status" value="1"/>
</dbReference>
<dbReference type="FunFam" id="3.40.50.620:FF:000020">
    <property type="entry name" value="Valine--tRNA ligase, mitochondrial"/>
    <property type="match status" value="1"/>
</dbReference>
<keyword evidence="8 14" id="KW-0067">ATP-binding</keyword>
<dbReference type="HAMAP" id="MF_02004">
    <property type="entry name" value="Val_tRNA_synth_type1"/>
    <property type="match status" value="1"/>
</dbReference>
<dbReference type="InterPro" id="IPR002300">
    <property type="entry name" value="aa-tRNA-synth_Ia"/>
</dbReference>
<dbReference type="SUPFAM" id="SSF52374">
    <property type="entry name" value="Nucleotidylyl transferase"/>
    <property type="match status" value="1"/>
</dbReference>
<gene>
    <name evidence="18" type="ORF">Bathy09g03000</name>
</gene>
<feature type="domain" description="Aminoacyl-tRNA synthetase class Ia" evidence="16">
    <location>
        <begin position="120"/>
        <end position="748"/>
    </location>
</feature>